<dbReference type="Proteomes" id="UP000004245">
    <property type="component" value="Unassembled WGS sequence"/>
</dbReference>
<dbReference type="EMBL" id="ADNW02000013">
    <property type="protein sequence ID" value="EGD23433.1"/>
    <property type="molecule type" value="Genomic_DNA"/>
</dbReference>
<proteinExistence type="predicted"/>
<reference evidence="2" key="1">
    <citation type="submission" date="2011-01" db="EMBL/GenBank/DDBJ databases">
        <authorList>
            <person name="Muzny D."/>
            <person name="Qin X."/>
            <person name="Buhay C."/>
            <person name="Dugan-Rocha S."/>
            <person name="Ding Y."/>
            <person name="Chen G."/>
            <person name="Hawes A."/>
            <person name="Holder M."/>
            <person name="Jhangiani S."/>
            <person name="Johnson A."/>
            <person name="Khan Z."/>
            <person name="Li Z."/>
            <person name="Liu W."/>
            <person name="Liu X."/>
            <person name="Perez L."/>
            <person name="Shen H."/>
            <person name="Wang Q."/>
            <person name="Watt J."/>
            <person name="Xi L."/>
            <person name="Xin Y."/>
            <person name="Zhou J."/>
            <person name="Deng J."/>
            <person name="Jiang H."/>
            <person name="Liu Y."/>
            <person name="Qu J."/>
            <person name="Song X.-Z."/>
            <person name="Zhang L."/>
            <person name="Villasana D."/>
            <person name="Johnson A."/>
            <person name="Liu J."/>
            <person name="Liyanage D."/>
            <person name="Lorensuhewa L."/>
            <person name="Robinson T."/>
            <person name="Song A."/>
            <person name="Song B.-B."/>
            <person name="Dinh H."/>
            <person name="Thornton R."/>
            <person name="Coyle M."/>
            <person name="Francisco L."/>
            <person name="Jackson L."/>
            <person name="Javaid M."/>
            <person name="Korchina V."/>
            <person name="Kovar C."/>
            <person name="Mata R."/>
            <person name="Mathew T."/>
            <person name="Ngo R."/>
            <person name="Nguyen L."/>
            <person name="Nguyen N."/>
            <person name="Okwuonu G."/>
            <person name="Ongeri F."/>
            <person name="Pham C."/>
            <person name="Simmons D."/>
            <person name="Wilczek-Boney K."/>
            <person name="Hale W."/>
            <person name="Jakkamsetti A."/>
            <person name="Pham P."/>
            <person name="Ruth R."/>
            <person name="San Lucas F."/>
            <person name="Warren J."/>
            <person name="Zhang J."/>
            <person name="Zhao Z."/>
            <person name="Zhou C."/>
            <person name="Zhu D."/>
            <person name="Lee S."/>
            <person name="Bess C."/>
            <person name="Blankenburg K."/>
            <person name="Forbes L."/>
            <person name="Fu Q."/>
            <person name="Gubbala S."/>
            <person name="Hirani K."/>
            <person name="Jayaseelan J.C."/>
            <person name="Lara F."/>
            <person name="Munidasa M."/>
            <person name="Palculict T."/>
            <person name="Patil S."/>
            <person name="Pu L.-L."/>
            <person name="Saada N."/>
            <person name="Tang L."/>
            <person name="Weissenberger G."/>
            <person name="Zhu Y."/>
            <person name="Hemphill L."/>
            <person name="Shang Y."/>
            <person name="Youmans B."/>
            <person name="Ayvaz T."/>
            <person name="Ross M."/>
            <person name="Santibanez J."/>
            <person name="Aqrawi P."/>
            <person name="Gross S."/>
            <person name="Joshi V."/>
            <person name="Fowler G."/>
            <person name="Nazareth L."/>
            <person name="Reid J."/>
            <person name="Worley K."/>
            <person name="Petrosino J."/>
            <person name="Highlander S."/>
            <person name="Gibbs R."/>
        </authorList>
    </citation>
    <scope>NUCLEOTIDE SEQUENCE [LARGE SCALE GENOMIC DNA]</scope>
    <source>
        <strain evidence="2">ATCC 33707</strain>
    </source>
</reference>
<protein>
    <recommendedName>
        <fullName evidence="4">DUF4173 domain-containing protein</fullName>
    </recommendedName>
</protein>
<feature type="transmembrane region" description="Helical" evidence="1">
    <location>
        <begin position="301"/>
        <end position="320"/>
    </location>
</feature>
<sequence>MDEEDTMSAPTLTPPHPVPDGDLWHWHRDVWRRDRTSVAPRATMAAALGAGAVATLTVQTPAASVAYVLTGAAVAATAFGTVRPRPTPAQLVPVAGALALLAVAAIRGADWLVALCVVASWVVGSLALVGGWTWTGMMLGALGLWFTPVRLVGWVQRGRSRRGTESRVKPGRIAAVTALSAALVALFGALFVSADPEFGRLFDDLLPDVRVTNPGGRVLLGLLVAGVALAATYLRRRTPRFDALAPAPGRSIAAWEWAAPLVLLDLLFAGFVAVQVPVLFGGDDHVQGTAGLTYSHYARQGFWQLAAVTVLTLLVIAVVVRKFDRTARRDRALGRVLLGALCALSLVVVASAVHRMALYENEFGFTRLRLGVMAAELWLGAVFVLLLVAGIRMSGRWLPRAVLASAAVGLLGFAVLNPDGYIAERNVHRYTETGRIDLAYLQGLSVDAVPALDRLPEPARSCALGGIGVGGATGFDYNAARARAHEILEARPLGPCAVNSTERSAA</sequence>
<gene>
    <name evidence="2" type="ORF">HMPREF0724_13250</name>
</gene>
<feature type="transmembrane region" description="Helical" evidence="1">
    <location>
        <begin position="332"/>
        <end position="350"/>
    </location>
</feature>
<comment type="caution">
    <text evidence="2">The sequence shown here is derived from an EMBL/GenBank/DDBJ whole genome shotgun (WGS) entry which is preliminary data.</text>
</comment>
<evidence type="ECO:0000313" key="3">
    <source>
        <dbReference type="Proteomes" id="UP000004245"/>
    </source>
</evidence>
<keyword evidence="1" id="KW-0812">Transmembrane</keyword>
<feature type="transmembrane region" description="Helical" evidence="1">
    <location>
        <begin position="129"/>
        <end position="152"/>
    </location>
</feature>
<feature type="transmembrane region" description="Helical" evidence="1">
    <location>
        <begin position="64"/>
        <end position="82"/>
    </location>
</feature>
<dbReference type="Pfam" id="PF13687">
    <property type="entry name" value="DUF4153"/>
    <property type="match status" value="1"/>
</dbReference>
<feature type="transmembrane region" description="Helical" evidence="1">
    <location>
        <begin position="255"/>
        <end position="281"/>
    </location>
</feature>
<dbReference type="InterPro" id="IPR025291">
    <property type="entry name" value="DUF4153"/>
</dbReference>
<evidence type="ECO:0008006" key="4">
    <source>
        <dbReference type="Google" id="ProtNLM"/>
    </source>
</evidence>
<accession>E9T3K9</accession>
<keyword evidence="3" id="KW-1185">Reference proteome</keyword>
<evidence type="ECO:0000313" key="2">
    <source>
        <dbReference type="EMBL" id="EGD23433.1"/>
    </source>
</evidence>
<dbReference type="AlphaFoldDB" id="E9T3K9"/>
<feature type="transmembrane region" description="Helical" evidence="1">
    <location>
        <begin position="214"/>
        <end position="234"/>
    </location>
</feature>
<name>E9T3K9_RHOHA</name>
<feature type="transmembrane region" description="Helical" evidence="1">
    <location>
        <begin position="94"/>
        <end position="123"/>
    </location>
</feature>
<evidence type="ECO:0000256" key="1">
    <source>
        <dbReference type="SAM" id="Phobius"/>
    </source>
</evidence>
<feature type="transmembrane region" description="Helical" evidence="1">
    <location>
        <begin position="370"/>
        <end position="390"/>
    </location>
</feature>
<dbReference type="HOGENOM" id="CLU_025121_0_0_11"/>
<keyword evidence="1" id="KW-1133">Transmembrane helix</keyword>
<organism evidence="2 3">
    <name type="scientific">Prescottella equi ATCC 33707</name>
    <dbReference type="NCBI Taxonomy" id="525370"/>
    <lineage>
        <taxon>Bacteria</taxon>
        <taxon>Bacillati</taxon>
        <taxon>Actinomycetota</taxon>
        <taxon>Actinomycetes</taxon>
        <taxon>Mycobacteriales</taxon>
        <taxon>Nocardiaceae</taxon>
        <taxon>Prescottella</taxon>
    </lineage>
</organism>
<keyword evidence="1" id="KW-0472">Membrane</keyword>
<feature type="transmembrane region" description="Helical" evidence="1">
    <location>
        <begin position="173"/>
        <end position="194"/>
    </location>
</feature>
<feature type="transmembrane region" description="Helical" evidence="1">
    <location>
        <begin position="38"/>
        <end position="58"/>
    </location>
</feature>